<keyword evidence="6" id="KW-1133">Transmembrane helix</keyword>
<proteinExistence type="predicted"/>
<dbReference type="Pfam" id="PF00746">
    <property type="entry name" value="Gram_pos_anchor"/>
    <property type="match status" value="1"/>
</dbReference>
<dbReference type="NCBIfam" id="TIGR01167">
    <property type="entry name" value="LPXTG_anchor"/>
    <property type="match status" value="1"/>
</dbReference>
<keyword evidence="2" id="KW-0964">Secreted</keyword>
<evidence type="ECO:0000256" key="1">
    <source>
        <dbReference type="ARBA" id="ARBA00022512"/>
    </source>
</evidence>
<evidence type="ECO:0000256" key="4">
    <source>
        <dbReference type="ARBA" id="ARBA00023088"/>
    </source>
</evidence>
<sequence>MNKILILTVGLITTLCWSSVTSFADDTSSSSQATLIEETSSSSTSASTSDSTSDTSSESTNSDSSTTATTDTTTISETTIRSLAGHDDSSYGKFTKGTPVTAEDFKSVIEAIEAFKLKSISFIDGPPAMDQAGLTTVNFLLVTNQDETIKYSYSFLTKNNEATIKVTDIKFDSEKNLLSFKTDPSCVAYVTADIDKGTAEIYTHEDGIVARQYDAKPNQIQIIVLDLKGNYSDIINFDVTANDVSKNETEPEKLTNVQNKAEKVKNDRDKLPQTGETIAKYGLAGGIVLVLATSLILYRRRQ</sequence>
<keyword evidence="1" id="KW-0134">Cell wall</keyword>
<dbReference type="AlphaFoldDB" id="A0A940PGV1"/>
<feature type="signal peptide" evidence="7">
    <location>
        <begin position="1"/>
        <end position="24"/>
    </location>
</feature>
<evidence type="ECO:0000256" key="2">
    <source>
        <dbReference type="ARBA" id="ARBA00022525"/>
    </source>
</evidence>
<evidence type="ECO:0000256" key="3">
    <source>
        <dbReference type="ARBA" id="ARBA00022729"/>
    </source>
</evidence>
<evidence type="ECO:0000259" key="8">
    <source>
        <dbReference type="PROSITE" id="PS50847"/>
    </source>
</evidence>
<evidence type="ECO:0000313" key="10">
    <source>
        <dbReference type="Proteomes" id="UP000674938"/>
    </source>
</evidence>
<dbReference type="RefSeq" id="WP_209533240.1">
    <property type="nucleotide sequence ID" value="NZ_JAEEGA010000038.1"/>
</dbReference>
<keyword evidence="10" id="KW-1185">Reference proteome</keyword>
<evidence type="ECO:0000256" key="6">
    <source>
        <dbReference type="SAM" id="Phobius"/>
    </source>
</evidence>
<dbReference type="EMBL" id="JAEEGA010000038">
    <property type="protein sequence ID" value="MBP1044635.1"/>
    <property type="molecule type" value="Genomic_DNA"/>
</dbReference>
<organism evidence="9 10">
    <name type="scientific">Vagococcus allomyrinae</name>
    <dbReference type="NCBI Taxonomy" id="2794353"/>
    <lineage>
        <taxon>Bacteria</taxon>
        <taxon>Bacillati</taxon>
        <taxon>Bacillota</taxon>
        <taxon>Bacilli</taxon>
        <taxon>Lactobacillales</taxon>
        <taxon>Enterococcaceae</taxon>
        <taxon>Vagococcus</taxon>
    </lineage>
</organism>
<dbReference type="Proteomes" id="UP000674938">
    <property type="component" value="Unassembled WGS sequence"/>
</dbReference>
<accession>A0A940PGV1</accession>
<evidence type="ECO:0000256" key="7">
    <source>
        <dbReference type="SAM" id="SignalP"/>
    </source>
</evidence>
<keyword evidence="3 7" id="KW-0732">Signal</keyword>
<feature type="transmembrane region" description="Helical" evidence="6">
    <location>
        <begin position="278"/>
        <end position="298"/>
    </location>
</feature>
<protein>
    <submittedName>
        <fullName evidence="9">LPXTG cell wall anchor domain-containing protein</fullName>
    </submittedName>
</protein>
<keyword evidence="4" id="KW-0572">Peptidoglycan-anchor</keyword>
<reference evidence="9" key="1">
    <citation type="submission" date="2020-12" db="EMBL/GenBank/DDBJ databases">
        <title>Vagococcus allomyrinae sp. nov. and Enterococcus lavae sp. nov., isolated from the larvae of Allomyrina dichotoma.</title>
        <authorList>
            <person name="Lee S.D."/>
        </authorList>
    </citation>
    <scope>NUCLEOTIDE SEQUENCE</scope>
    <source>
        <strain evidence="9">BWB3-3</strain>
    </source>
</reference>
<name>A0A940PGV1_9ENTE</name>
<comment type="caution">
    <text evidence="9">The sequence shown here is derived from an EMBL/GenBank/DDBJ whole genome shotgun (WGS) entry which is preliminary data.</text>
</comment>
<keyword evidence="6" id="KW-0472">Membrane</keyword>
<gene>
    <name evidence="9" type="ORF">I6N95_26850</name>
</gene>
<feature type="chain" id="PRO_5037900661" evidence="7">
    <location>
        <begin position="25"/>
        <end position="302"/>
    </location>
</feature>
<dbReference type="PROSITE" id="PS50847">
    <property type="entry name" value="GRAM_POS_ANCHORING"/>
    <property type="match status" value="1"/>
</dbReference>
<evidence type="ECO:0000313" key="9">
    <source>
        <dbReference type="EMBL" id="MBP1044635.1"/>
    </source>
</evidence>
<evidence type="ECO:0000256" key="5">
    <source>
        <dbReference type="SAM" id="MobiDB-lite"/>
    </source>
</evidence>
<keyword evidence="6" id="KW-0812">Transmembrane</keyword>
<feature type="region of interest" description="Disordered" evidence="5">
    <location>
        <begin position="34"/>
        <end position="78"/>
    </location>
</feature>
<dbReference type="InterPro" id="IPR019931">
    <property type="entry name" value="LPXTG_anchor"/>
</dbReference>
<feature type="domain" description="Gram-positive cocci surface proteins LPxTG" evidence="8">
    <location>
        <begin position="271"/>
        <end position="302"/>
    </location>
</feature>